<dbReference type="Proteomes" id="UP000219412">
    <property type="component" value="Unassembled WGS sequence"/>
</dbReference>
<comment type="similarity">
    <text evidence="1">Belongs to the DSD1 family.</text>
</comment>
<dbReference type="Gene3D" id="3.20.20.10">
    <property type="entry name" value="Alanine racemase"/>
    <property type="match status" value="1"/>
</dbReference>
<dbReference type="Pfam" id="PF14031">
    <property type="entry name" value="D-ser_dehydrat"/>
    <property type="match status" value="1"/>
</dbReference>
<proteinExistence type="inferred from homology"/>
<dbReference type="InterPro" id="IPR051466">
    <property type="entry name" value="D-amino_acid_metab_enzyme"/>
</dbReference>
<protein>
    <submittedName>
        <fullName evidence="4">D-serine deaminase-like pyridoxal phosphate-dependent protein</fullName>
    </submittedName>
</protein>
<evidence type="ECO:0000259" key="3">
    <source>
        <dbReference type="SMART" id="SM01119"/>
    </source>
</evidence>
<gene>
    <name evidence="4" type="ORF">SAMN05878391_0855</name>
</gene>
<dbReference type="SMART" id="SM01119">
    <property type="entry name" value="D-ser_dehydrat"/>
    <property type="match status" value="1"/>
</dbReference>
<feature type="domain" description="D-serine dehydratase-like" evidence="3">
    <location>
        <begin position="255"/>
        <end position="352"/>
    </location>
</feature>
<dbReference type="Gene3D" id="2.40.37.20">
    <property type="entry name" value="D-serine dehydratase-like domain"/>
    <property type="match status" value="1"/>
</dbReference>
<keyword evidence="5" id="KW-1185">Reference proteome</keyword>
<evidence type="ECO:0000256" key="2">
    <source>
        <dbReference type="ARBA" id="ARBA00023239"/>
    </source>
</evidence>
<keyword evidence="2" id="KW-0456">Lyase</keyword>
<evidence type="ECO:0000313" key="4">
    <source>
        <dbReference type="EMBL" id="SOC39377.1"/>
    </source>
</evidence>
<evidence type="ECO:0000256" key="1">
    <source>
        <dbReference type="ARBA" id="ARBA00005323"/>
    </source>
</evidence>
<organism evidence="4 5">
    <name type="scientific">Salinicoccus kekensis</name>
    <dbReference type="NCBI Taxonomy" id="714307"/>
    <lineage>
        <taxon>Bacteria</taxon>
        <taxon>Bacillati</taxon>
        <taxon>Bacillota</taxon>
        <taxon>Bacilli</taxon>
        <taxon>Bacillales</taxon>
        <taxon>Staphylococcaceae</taxon>
        <taxon>Salinicoccus</taxon>
    </lineage>
</organism>
<dbReference type="InterPro" id="IPR001608">
    <property type="entry name" value="Ala_racemase_N"/>
</dbReference>
<dbReference type="InterPro" id="IPR026956">
    <property type="entry name" value="D-ser_dehydrat-like_dom"/>
</dbReference>
<dbReference type="InterPro" id="IPR042208">
    <property type="entry name" value="D-ser_dehydrat-like_sf"/>
</dbReference>
<dbReference type="SUPFAM" id="SSF51419">
    <property type="entry name" value="PLP-binding barrel"/>
    <property type="match status" value="1"/>
</dbReference>
<evidence type="ECO:0000313" key="5">
    <source>
        <dbReference type="Proteomes" id="UP000219412"/>
    </source>
</evidence>
<dbReference type="Pfam" id="PF01168">
    <property type="entry name" value="Ala_racemase_N"/>
    <property type="match status" value="1"/>
</dbReference>
<dbReference type="PANTHER" id="PTHR28004">
    <property type="entry name" value="ZGC:162816-RELATED"/>
    <property type="match status" value="1"/>
</dbReference>
<dbReference type="EMBL" id="OBQF01000001">
    <property type="protein sequence ID" value="SOC39377.1"/>
    <property type="molecule type" value="Genomic_DNA"/>
</dbReference>
<dbReference type="InterPro" id="IPR029066">
    <property type="entry name" value="PLP-binding_barrel"/>
</dbReference>
<accession>A0A285UCE5</accession>
<dbReference type="GO" id="GO:0008721">
    <property type="term" value="F:D-serine ammonia-lyase activity"/>
    <property type="evidence" value="ECO:0007669"/>
    <property type="project" value="TreeGrafter"/>
</dbReference>
<name>A0A285UCE5_9STAP</name>
<reference evidence="5" key="1">
    <citation type="submission" date="2017-08" db="EMBL/GenBank/DDBJ databases">
        <authorList>
            <person name="Varghese N."/>
            <person name="Submissions S."/>
        </authorList>
    </citation>
    <scope>NUCLEOTIDE SEQUENCE [LARGE SCALE GENOMIC DNA]</scope>
    <source>
        <strain evidence="5">DSM 23173</strain>
    </source>
</reference>
<dbReference type="AlphaFoldDB" id="A0A285UCE5"/>
<dbReference type="GO" id="GO:0036088">
    <property type="term" value="P:D-serine catabolic process"/>
    <property type="evidence" value="ECO:0007669"/>
    <property type="project" value="TreeGrafter"/>
</dbReference>
<sequence length="369" mass="40435">MMNDIQVDTPALLIDRKILKQNITSMQEYADRKGVNLRPHTKTHKMPKLAKMQMEAGAAGITVAKVGEAEVMAEAGIRDIFIANQIIGRSKVGRIRKLSESVSISFGVDSIYSVKEIDEVFEGADEKANVMIEIEVGEKRSGIIQPDDFTALLDEIKNSRNVSFKGVFSHDGHTYKAQTTDELKELYDDSSARTLHFAGLARNHGMECEVVSIGSTPPFVLGFDIPEGITEIRPGTYILMDGSQANVLGHNDTCAATILTTIISKPTDERVITDVGAKGITQQHRKVGLTATKGLGKVVGFDDVHVDSVFDEHAIIYDKNFSDEVEIGEKVEIIMNHICPVSNLYEKAYIVENGEVVDEAAVSARGKLQ</sequence>
<dbReference type="PANTHER" id="PTHR28004:SF2">
    <property type="entry name" value="D-SERINE DEHYDRATASE"/>
    <property type="match status" value="1"/>
</dbReference>